<proteinExistence type="predicted"/>
<gene>
    <name evidence="1" type="ORF">MSG28_005223</name>
</gene>
<evidence type="ECO:0000313" key="1">
    <source>
        <dbReference type="EMBL" id="KAI8426371.1"/>
    </source>
</evidence>
<evidence type="ECO:0000313" key="2">
    <source>
        <dbReference type="Proteomes" id="UP001064048"/>
    </source>
</evidence>
<dbReference type="EMBL" id="CM046108">
    <property type="protein sequence ID" value="KAI8426371.1"/>
    <property type="molecule type" value="Genomic_DNA"/>
</dbReference>
<organism evidence="1 2">
    <name type="scientific">Choristoneura fumiferana</name>
    <name type="common">Spruce budworm moth</name>
    <name type="synonym">Archips fumiferana</name>
    <dbReference type="NCBI Taxonomy" id="7141"/>
    <lineage>
        <taxon>Eukaryota</taxon>
        <taxon>Metazoa</taxon>
        <taxon>Ecdysozoa</taxon>
        <taxon>Arthropoda</taxon>
        <taxon>Hexapoda</taxon>
        <taxon>Insecta</taxon>
        <taxon>Pterygota</taxon>
        <taxon>Neoptera</taxon>
        <taxon>Endopterygota</taxon>
        <taxon>Lepidoptera</taxon>
        <taxon>Glossata</taxon>
        <taxon>Ditrysia</taxon>
        <taxon>Tortricoidea</taxon>
        <taxon>Tortricidae</taxon>
        <taxon>Tortricinae</taxon>
        <taxon>Choristoneura</taxon>
    </lineage>
</organism>
<comment type="caution">
    <text evidence="1">The sequence shown here is derived from an EMBL/GenBank/DDBJ whole genome shotgun (WGS) entry which is preliminary data.</text>
</comment>
<reference evidence="1 2" key="1">
    <citation type="journal article" date="2022" name="Genome Biol. Evol.">
        <title>The Spruce Budworm Genome: Reconstructing the Evolutionary History of Antifreeze Proteins.</title>
        <authorList>
            <person name="Beliveau C."/>
            <person name="Gagne P."/>
            <person name="Picq S."/>
            <person name="Vernygora O."/>
            <person name="Keeling C.I."/>
            <person name="Pinkney K."/>
            <person name="Doucet D."/>
            <person name="Wen F."/>
            <person name="Johnston J.S."/>
            <person name="Maaroufi H."/>
            <person name="Boyle B."/>
            <person name="Laroche J."/>
            <person name="Dewar K."/>
            <person name="Juretic N."/>
            <person name="Blackburn G."/>
            <person name="Nisole A."/>
            <person name="Brunet B."/>
            <person name="Brandao M."/>
            <person name="Lumley L."/>
            <person name="Duan J."/>
            <person name="Quan G."/>
            <person name="Lucarotti C.J."/>
            <person name="Roe A.D."/>
            <person name="Sperling F.A.H."/>
            <person name="Levesque R.C."/>
            <person name="Cusson M."/>
        </authorList>
    </citation>
    <scope>NUCLEOTIDE SEQUENCE [LARGE SCALE GENOMIC DNA]</scope>
    <source>
        <strain evidence="1">Glfc:IPQL:Cfum</strain>
    </source>
</reference>
<accession>A0ACC0JQA7</accession>
<protein>
    <submittedName>
        <fullName evidence="1">Uncharacterized protein</fullName>
    </submittedName>
</protein>
<dbReference type="Proteomes" id="UP001064048">
    <property type="component" value="Chromosome 8"/>
</dbReference>
<keyword evidence="2" id="KW-1185">Reference proteome</keyword>
<name>A0ACC0JQA7_CHOFU</name>
<sequence>MASNALKGSFIRHVGARSYAQAAPAVARKDAKLQHSVLPNKTFVAALDNGAPVTRVTVAFKAGSRYESPSDLGLAHVLRSAAGLTTTNASSFIIARKLAQAGASATKENLSPALECLNNLVSNQEFRPWELSDNVPRLKYDIAALGPQVRAVDLLHKAAFRRGLGNSLFISPKKIGKVSSESMQHFACSTLTPARCAVTVVGDAHDRAAMIAQALQLPSGESKGEPGKFFGALGNGPVTKWGADLSPLAKAIGNIGPFAAAGFNVSYSDNGLFGVVLSVPKDEANNAIKAVAKVLKSSSLSADAIKAGKSQLKVQLLSEADDGASLAESLAAQGLYTGSVKSPGELAAIIEQISSNDDFPGDFKCVKNDAGAKLSRMEIDWKKKDVPDAPPVKQVIEVFSIVKIEMTKGNDLGLDIWNFPTEQKLPEEPKSLEKVNSASDEIVCNICFSSEQLESPSVPQPLCKNAKTPFMMKAVLLLTVVYFLRCEGAVLSNDVVERDEAVNNRPIIGVLSQEQSFYLHGKYPEENFTSYIAASYVKDVESAGARVVPIIVLIPGGATYFNQSNGYADAGQHIYELAMELNDAGDYFPIFGTCLGFELLIILASGRGEKENRITCYSFENIPLHFTSGECRKNHHSFVNAAEENQYVIYNYKPYFTEKGLWKTRRSETVERWRRWWSQPSLPDSLVEHEDCSSVVRLGSQATLSLLLEDASESESAARRVSRRLSARSSRPPRGAAIGSVISSIGGHTTIFGVTDSRREFFTGSSPTNFSLFTKLNSIQSFIFISAPFCLSFVAEHVIILFTILAFAMAKPQYYPGYGYSSYSNSYPGYYGYSGYSNPLSYSGYGGYGSYSGYPYSNGYGYY</sequence>